<keyword evidence="1 2" id="KW-0647">Proteasome</keyword>
<name>A0A0L7LIQ3_OPEBR</name>
<dbReference type="InterPro" id="IPR050115">
    <property type="entry name" value="Proteasome_alpha"/>
</dbReference>
<dbReference type="PANTHER" id="PTHR11599">
    <property type="entry name" value="PROTEASOME SUBUNIT ALPHA/BETA"/>
    <property type="match status" value="1"/>
</dbReference>
<dbReference type="InterPro" id="IPR029055">
    <property type="entry name" value="Ntn_hydrolases_N"/>
</dbReference>
<comment type="caution">
    <text evidence="2">The sequence shown here is derived from an EMBL/GenBank/DDBJ whole genome shotgun (WGS) entry which is preliminary data.</text>
</comment>
<proteinExistence type="predicted"/>
<accession>A0A0L7LIQ3</accession>
<sequence length="178" mass="19865">MGPDYRLLVTQARKMAQQYYLMYHEPIPTAQLVQRVATVMQEYTQSGGVRPFGVSLLICGWEDDRPYLFQCDPSGAYFAAVPPPWILSVIVNNVTCDSTKCAYNLDVKGDFDDWSLTFAPAESGLCLPDFYVGKNGIIDVPVSEKRLFFCAKSAGEWTHQGGRLYLDAGDVSARSAEW</sequence>
<evidence type="ECO:0000313" key="2">
    <source>
        <dbReference type="EMBL" id="KOB75091.1"/>
    </source>
</evidence>
<dbReference type="SUPFAM" id="SSF56235">
    <property type="entry name" value="N-terminal nucleophile aminohydrolases (Ntn hydrolases)"/>
    <property type="match status" value="1"/>
</dbReference>
<dbReference type="AlphaFoldDB" id="A0A0L7LIQ3"/>
<reference evidence="2 3" key="1">
    <citation type="journal article" date="2015" name="Genome Biol. Evol.">
        <title>The genome of winter moth (Operophtera brumata) provides a genomic perspective on sexual dimorphism and phenology.</title>
        <authorList>
            <person name="Derks M.F."/>
            <person name="Smit S."/>
            <person name="Salis L."/>
            <person name="Schijlen E."/>
            <person name="Bossers A."/>
            <person name="Mateman C."/>
            <person name="Pijl A.S."/>
            <person name="de Ridder D."/>
            <person name="Groenen M.A."/>
            <person name="Visser M.E."/>
            <person name="Megens H.J."/>
        </authorList>
    </citation>
    <scope>NUCLEOTIDE SEQUENCE [LARGE SCALE GENOMIC DNA]</scope>
    <source>
        <strain evidence="2">WM2013NL</strain>
        <tissue evidence="2">Head and thorax</tissue>
    </source>
</reference>
<dbReference type="STRING" id="104452.A0A0L7LIQ3"/>
<dbReference type="GO" id="GO:0051603">
    <property type="term" value="P:proteolysis involved in protein catabolic process"/>
    <property type="evidence" value="ECO:0007669"/>
    <property type="project" value="InterPro"/>
</dbReference>
<dbReference type="Pfam" id="PF00227">
    <property type="entry name" value="Proteasome"/>
    <property type="match status" value="1"/>
</dbReference>
<organism evidence="2 3">
    <name type="scientific">Operophtera brumata</name>
    <name type="common">Winter moth</name>
    <name type="synonym">Phalaena brumata</name>
    <dbReference type="NCBI Taxonomy" id="104452"/>
    <lineage>
        <taxon>Eukaryota</taxon>
        <taxon>Metazoa</taxon>
        <taxon>Ecdysozoa</taxon>
        <taxon>Arthropoda</taxon>
        <taxon>Hexapoda</taxon>
        <taxon>Insecta</taxon>
        <taxon>Pterygota</taxon>
        <taxon>Neoptera</taxon>
        <taxon>Endopterygota</taxon>
        <taxon>Lepidoptera</taxon>
        <taxon>Glossata</taxon>
        <taxon>Ditrysia</taxon>
        <taxon>Geometroidea</taxon>
        <taxon>Geometridae</taxon>
        <taxon>Larentiinae</taxon>
        <taxon>Operophtera</taxon>
    </lineage>
</organism>
<dbReference type="EMBL" id="JTDY01001027">
    <property type="protein sequence ID" value="KOB75091.1"/>
    <property type="molecule type" value="Genomic_DNA"/>
</dbReference>
<dbReference type="GO" id="GO:0005839">
    <property type="term" value="C:proteasome core complex"/>
    <property type="evidence" value="ECO:0007669"/>
    <property type="project" value="InterPro"/>
</dbReference>
<dbReference type="Gene3D" id="3.60.20.10">
    <property type="entry name" value="Glutamine Phosphoribosylpyrophosphate, subunit 1, domain 1"/>
    <property type="match status" value="1"/>
</dbReference>
<gene>
    <name evidence="2" type="ORF">OBRU01_08083</name>
</gene>
<dbReference type="Proteomes" id="UP000037510">
    <property type="component" value="Unassembled WGS sequence"/>
</dbReference>
<dbReference type="InterPro" id="IPR001353">
    <property type="entry name" value="Proteasome_sua/b"/>
</dbReference>
<keyword evidence="3" id="KW-1185">Reference proteome</keyword>
<protein>
    <submittedName>
        <fullName evidence="2">Proteasome subunit alpha type</fullName>
    </submittedName>
</protein>
<evidence type="ECO:0000256" key="1">
    <source>
        <dbReference type="ARBA" id="ARBA00022942"/>
    </source>
</evidence>
<evidence type="ECO:0000313" key="3">
    <source>
        <dbReference type="Proteomes" id="UP000037510"/>
    </source>
</evidence>